<dbReference type="Proteomes" id="UP001268542">
    <property type="component" value="Unassembled WGS sequence"/>
</dbReference>
<keyword evidence="2" id="KW-0547">Nucleotide-binding</keyword>
<evidence type="ECO:0000313" key="2">
    <source>
        <dbReference type="EMBL" id="MDT9592645.1"/>
    </source>
</evidence>
<keyword evidence="2" id="KW-0067">ATP-binding</keyword>
<evidence type="ECO:0000313" key="3">
    <source>
        <dbReference type="Proteomes" id="UP001268542"/>
    </source>
</evidence>
<protein>
    <submittedName>
        <fullName evidence="2">ATP-binding domain-containing protein</fullName>
    </submittedName>
</protein>
<dbReference type="SUPFAM" id="SSF52540">
    <property type="entry name" value="P-loop containing nucleoside triphosphate hydrolases"/>
    <property type="match status" value="1"/>
</dbReference>
<dbReference type="InterPro" id="IPR027417">
    <property type="entry name" value="P-loop_NTPase"/>
</dbReference>
<gene>
    <name evidence="2" type="ORF">RDV89_06185</name>
</gene>
<organism evidence="2 3">
    <name type="scientific">Nocardioides imazamoxiresistens</name>
    <dbReference type="NCBI Taxonomy" id="3231893"/>
    <lineage>
        <taxon>Bacteria</taxon>
        <taxon>Bacillati</taxon>
        <taxon>Actinomycetota</taxon>
        <taxon>Actinomycetes</taxon>
        <taxon>Propionibacteriales</taxon>
        <taxon>Nocardioidaceae</taxon>
        <taxon>Nocardioides</taxon>
    </lineage>
</organism>
<dbReference type="Pfam" id="PF13538">
    <property type="entry name" value="UvrD_C_2"/>
    <property type="match status" value="1"/>
</dbReference>
<name>A0ABU3PTT0_9ACTN</name>
<evidence type="ECO:0000259" key="1">
    <source>
        <dbReference type="Pfam" id="PF13538"/>
    </source>
</evidence>
<reference evidence="2 3" key="1">
    <citation type="submission" date="2023-08" db="EMBL/GenBank/DDBJ databases">
        <title>Nocardioides seae sp. nov., a bacterium isolated from a soil.</title>
        <authorList>
            <person name="Wang X."/>
        </authorList>
    </citation>
    <scope>NUCLEOTIDE SEQUENCE [LARGE SCALE GENOMIC DNA]</scope>
    <source>
        <strain evidence="2 3">YZH12</strain>
    </source>
</reference>
<sequence length="134" mass="14579">MRFVAASTDDALTAADDAVEALLEDGWRPGSIALLTTGHRHPEQIATTDRHGQEGYWSSYFAAEDVFYGHVLGCKGLERKAVVLCVNEAGDRDRARERLYVGMSRATDQLVVVGDPEVVRRIGGDVVAHRLGLG</sequence>
<comment type="caution">
    <text evidence="2">The sequence shown here is derived from an EMBL/GenBank/DDBJ whole genome shotgun (WGS) entry which is preliminary data.</text>
</comment>
<proteinExistence type="predicted"/>
<dbReference type="Gene3D" id="3.40.50.300">
    <property type="entry name" value="P-loop containing nucleotide triphosphate hydrolases"/>
    <property type="match status" value="1"/>
</dbReference>
<accession>A0ABU3PTT0</accession>
<keyword evidence="3" id="KW-1185">Reference proteome</keyword>
<dbReference type="EMBL" id="JAVYII010000002">
    <property type="protein sequence ID" value="MDT9592645.1"/>
    <property type="molecule type" value="Genomic_DNA"/>
</dbReference>
<dbReference type="RefSeq" id="WP_315732068.1">
    <property type="nucleotide sequence ID" value="NZ_JAVYII010000002.1"/>
</dbReference>
<dbReference type="GO" id="GO:0005524">
    <property type="term" value="F:ATP binding"/>
    <property type="evidence" value="ECO:0007669"/>
    <property type="project" value="UniProtKB-KW"/>
</dbReference>
<feature type="domain" description="UvrD-like helicase C-terminal" evidence="1">
    <location>
        <begin position="74"/>
        <end position="113"/>
    </location>
</feature>
<dbReference type="InterPro" id="IPR027785">
    <property type="entry name" value="UvrD-like_helicase_C"/>
</dbReference>